<evidence type="ECO:0000313" key="1">
    <source>
        <dbReference type="EMBL" id="NED94475.1"/>
    </source>
</evidence>
<protein>
    <submittedName>
        <fullName evidence="1">Uncharacterized protein</fullName>
    </submittedName>
</protein>
<proteinExistence type="predicted"/>
<dbReference type="Proteomes" id="UP000469185">
    <property type="component" value="Unassembled WGS sequence"/>
</dbReference>
<reference evidence="1 2" key="1">
    <citation type="submission" date="2020-02" db="EMBL/GenBank/DDBJ databases">
        <authorList>
            <person name="Li X.-J."/>
            <person name="Feng X.-M."/>
        </authorList>
    </citation>
    <scope>NUCLEOTIDE SEQUENCE [LARGE SCALE GENOMIC DNA]</scope>
    <source>
        <strain evidence="1 2">CGMCC 4.7225</strain>
    </source>
</reference>
<dbReference type="EMBL" id="JAAGOB010000002">
    <property type="protein sequence ID" value="NED94475.1"/>
    <property type="molecule type" value="Genomic_DNA"/>
</dbReference>
<dbReference type="RefSeq" id="WP_163815990.1">
    <property type="nucleotide sequence ID" value="NZ_JAAGOB010000002.1"/>
</dbReference>
<organism evidence="1 2">
    <name type="scientific">Phytoactinopolyspora alkaliphila</name>
    <dbReference type="NCBI Taxonomy" id="1783498"/>
    <lineage>
        <taxon>Bacteria</taxon>
        <taxon>Bacillati</taxon>
        <taxon>Actinomycetota</taxon>
        <taxon>Actinomycetes</taxon>
        <taxon>Jiangellales</taxon>
        <taxon>Jiangellaceae</taxon>
        <taxon>Phytoactinopolyspora</taxon>
    </lineage>
</organism>
<dbReference type="AlphaFoldDB" id="A0A6N9YHR1"/>
<gene>
    <name evidence="1" type="ORF">G1H11_04035</name>
</gene>
<keyword evidence="2" id="KW-1185">Reference proteome</keyword>
<accession>A0A6N9YHR1</accession>
<name>A0A6N9YHR1_9ACTN</name>
<sequence length="52" mass="5906">MGFRGSGRRSLVNALNPRELNRATLDRQLLTRRVNLPVADAVERERKKTDTG</sequence>
<comment type="caution">
    <text evidence="1">The sequence shown here is derived from an EMBL/GenBank/DDBJ whole genome shotgun (WGS) entry which is preliminary data.</text>
</comment>
<evidence type="ECO:0000313" key="2">
    <source>
        <dbReference type="Proteomes" id="UP000469185"/>
    </source>
</evidence>